<dbReference type="InterPro" id="IPR045538">
    <property type="entry name" value="CIS_TMP"/>
</dbReference>
<comment type="caution">
    <text evidence="2">The sequence shown here is derived from an EMBL/GenBank/DDBJ whole genome shotgun (WGS) entry which is preliminary data.</text>
</comment>
<proteinExistence type="predicted"/>
<dbReference type="Proteomes" id="UP000245890">
    <property type="component" value="Unassembled WGS sequence"/>
</dbReference>
<protein>
    <submittedName>
        <fullName evidence="2">Uncharacterized protein</fullName>
    </submittedName>
</protein>
<evidence type="ECO:0000313" key="3">
    <source>
        <dbReference type="Proteomes" id="UP000245890"/>
    </source>
</evidence>
<dbReference type="EMBL" id="QENQ01000001">
    <property type="protein sequence ID" value="PVX30086.1"/>
    <property type="molecule type" value="Genomic_DNA"/>
</dbReference>
<sequence length="1039" mass="113023">MATDRKRQVIAGRPSTIERTPDTGQHSDHRIGAMDVRVAIADMASATALRSRLEKLASVVFPAVIEQVFDGLPIDDDLLEIDRLDLDLGNIAASTLEADAAKALRAQLSDQLATALHRARQGEGAAARLREASAGRLHRLEAYLLHGVTGFAGAGVAFDLAAEARLLARERPAALVAMMRTHGRNRRFLERLVLQSDPRALRHWLRLLAPRDAVVILALLMDIELVHRRAPIAVLGRLPQSELRRMLWLTTLEFLLRDAGSDFNRRRFLAALIGREAARLGLSLDALLALFAEAVEIAAARAPLRSSLPGTLWALLAERRGRAGEDAAVVWAGPGRAVALAAFPGGITASGEQLSPADRALLAEAVERLFSLHVADPLADMDLRSFKILLEDAVHAALVATSGQGPWRRQAAWKRIVRRLAQVAEQSPSAMAGLLHARLRAAQNPAAISHLVSEDLDRRSLVQAYLQRGTPEAGGAALAGIGASDPEWLVAEARACAIADPLKIRALAVRMLDWLMPGELVPLFDPPDPAALLRFAQMTGGGDRPFWEEWLMAALRGEPGPAPKARDHPRVHRPDRLATFRTHLDEADTRTELEIVAARMSPAAAEQWLLDLAEAAPDGDDPLQIAHAARDADARRGVLLRAAAAGLAGKDVAVANVGPSARRPRRRRTGAADSSSALDRERLLAWLDGAEASAAEAEALVALFQQLADTGDEQLIAHLKARRGSGRARLRWATVLPTQGLGRLIHLLAPAEASSLVDGALLLAAAWRQTATFGSPRPTEEDIWKLLLDRTAQPGRLSVPALLQGLMRDLAGKGVDRLDKVRRRVGKLASDGGHATLTAAFRRAAPVRRPQAEAKVRAEAGGPQEEEPAHPLYVGNAGLVLLNPFLPSLFERLGLLTIDATEKPLILPGADASRAVHLLQYLAEGRLDRSEPELVLNKLLCGLPTGTPIVRSIEPVQSDLDICDDLLRAVIANWPKLDQMTVDALQETFLVREGRLQYRDDRWRLRVERKALDVLTDRLPWSFSVLYHRWMAAPIHVTW</sequence>
<dbReference type="AlphaFoldDB" id="A0A2U0SFD5"/>
<feature type="region of interest" description="Disordered" evidence="1">
    <location>
        <begin position="1"/>
        <end position="27"/>
    </location>
</feature>
<name>A0A2U0SFD5_9SPHN</name>
<reference evidence="2 3" key="1">
    <citation type="submission" date="2018-05" db="EMBL/GenBank/DDBJ databases">
        <title>Description of Sphingomonas pokkalii sp nov, isolated from the rhizosphere of saline tolerant pokkali rice and its draft genome analysis.</title>
        <authorList>
            <person name="Menon R."/>
            <person name="Kumari S."/>
            <person name="Rameshkumar N."/>
        </authorList>
    </citation>
    <scope>NUCLEOTIDE SEQUENCE [LARGE SCALE GENOMIC DNA]</scope>
    <source>
        <strain evidence="2 3">L3B27</strain>
    </source>
</reference>
<accession>A0A2U0SFD5</accession>
<keyword evidence="3" id="KW-1185">Reference proteome</keyword>
<dbReference type="Pfam" id="PF19268">
    <property type="entry name" value="CIS_TMP"/>
    <property type="match status" value="2"/>
</dbReference>
<dbReference type="OrthoDB" id="499748at2"/>
<evidence type="ECO:0000313" key="2">
    <source>
        <dbReference type="EMBL" id="PVX30086.1"/>
    </source>
</evidence>
<evidence type="ECO:0000256" key="1">
    <source>
        <dbReference type="SAM" id="MobiDB-lite"/>
    </source>
</evidence>
<organism evidence="2 3">
    <name type="scientific">Sphingomonas pokkalii</name>
    <dbReference type="NCBI Taxonomy" id="2175090"/>
    <lineage>
        <taxon>Bacteria</taxon>
        <taxon>Pseudomonadati</taxon>
        <taxon>Pseudomonadota</taxon>
        <taxon>Alphaproteobacteria</taxon>
        <taxon>Sphingomonadales</taxon>
        <taxon>Sphingomonadaceae</taxon>
        <taxon>Sphingomonas</taxon>
    </lineage>
</organism>
<dbReference type="RefSeq" id="WP_116469503.1">
    <property type="nucleotide sequence ID" value="NZ_QENQ01000001.1"/>
</dbReference>
<gene>
    <name evidence="2" type="ORF">DD559_12715</name>
</gene>